<dbReference type="InterPro" id="IPR010730">
    <property type="entry name" value="HET"/>
</dbReference>
<feature type="non-terminal residue" evidence="2">
    <location>
        <position position="1"/>
    </location>
</feature>
<organism evidence="2 3">
    <name type="scientific">Clohesyomyces aquaticus</name>
    <dbReference type="NCBI Taxonomy" id="1231657"/>
    <lineage>
        <taxon>Eukaryota</taxon>
        <taxon>Fungi</taxon>
        <taxon>Dikarya</taxon>
        <taxon>Ascomycota</taxon>
        <taxon>Pezizomycotina</taxon>
        <taxon>Dothideomycetes</taxon>
        <taxon>Pleosporomycetidae</taxon>
        <taxon>Pleosporales</taxon>
        <taxon>Lindgomycetaceae</taxon>
        <taxon>Clohesyomyces</taxon>
    </lineage>
</organism>
<dbReference type="Proteomes" id="UP000193144">
    <property type="component" value="Unassembled WGS sequence"/>
</dbReference>
<evidence type="ECO:0000313" key="2">
    <source>
        <dbReference type="EMBL" id="ORX99625.1"/>
    </source>
</evidence>
<sequence>YATLSHCWGLHPSFLTLEASNLNSFEKGIPVQSLAQNFHNAIEVCKRLELRYLWIDGLCILQSGVGSEDDWLCHVTEMRTIYRNSYINISATA</sequence>
<dbReference type="OrthoDB" id="2958217at2759"/>
<evidence type="ECO:0000259" key="1">
    <source>
        <dbReference type="Pfam" id="PF06985"/>
    </source>
</evidence>
<dbReference type="STRING" id="1231657.A0A1Y1YNS7"/>
<feature type="non-terminal residue" evidence="2">
    <location>
        <position position="93"/>
    </location>
</feature>
<dbReference type="Pfam" id="PF06985">
    <property type="entry name" value="HET"/>
    <property type="match status" value="1"/>
</dbReference>
<dbReference type="EMBL" id="MCFA01000195">
    <property type="protein sequence ID" value="ORX99625.1"/>
    <property type="molecule type" value="Genomic_DNA"/>
</dbReference>
<reference evidence="2 3" key="1">
    <citation type="submission" date="2016-07" db="EMBL/GenBank/DDBJ databases">
        <title>Pervasive Adenine N6-methylation of Active Genes in Fungi.</title>
        <authorList>
            <consortium name="DOE Joint Genome Institute"/>
            <person name="Mondo S.J."/>
            <person name="Dannebaum R.O."/>
            <person name="Kuo R.C."/>
            <person name="Labutti K."/>
            <person name="Haridas S."/>
            <person name="Kuo A."/>
            <person name="Salamov A."/>
            <person name="Ahrendt S.R."/>
            <person name="Lipzen A."/>
            <person name="Sullivan W."/>
            <person name="Andreopoulos W.B."/>
            <person name="Clum A."/>
            <person name="Lindquist E."/>
            <person name="Daum C."/>
            <person name="Ramamoorthy G.K."/>
            <person name="Gryganskyi A."/>
            <person name="Culley D."/>
            <person name="Magnuson J.K."/>
            <person name="James T.Y."/>
            <person name="O'Malley M.A."/>
            <person name="Stajich J.E."/>
            <person name="Spatafora J.W."/>
            <person name="Visel A."/>
            <person name="Grigoriev I.V."/>
        </authorList>
    </citation>
    <scope>NUCLEOTIDE SEQUENCE [LARGE SCALE GENOMIC DNA]</scope>
    <source>
        <strain evidence="2 3">CBS 115471</strain>
    </source>
</reference>
<protein>
    <submittedName>
        <fullName evidence="2">Heterokaryon incompatibility</fullName>
    </submittedName>
</protein>
<dbReference type="AlphaFoldDB" id="A0A1Y1YNS7"/>
<comment type="caution">
    <text evidence="2">The sequence shown here is derived from an EMBL/GenBank/DDBJ whole genome shotgun (WGS) entry which is preliminary data.</text>
</comment>
<name>A0A1Y1YNS7_9PLEO</name>
<evidence type="ECO:0000313" key="3">
    <source>
        <dbReference type="Proteomes" id="UP000193144"/>
    </source>
</evidence>
<proteinExistence type="predicted"/>
<accession>A0A1Y1YNS7</accession>
<keyword evidence="3" id="KW-1185">Reference proteome</keyword>
<dbReference type="PANTHER" id="PTHR33112:SF13">
    <property type="entry name" value="HETEROKARYON INCOMPATIBILITY DOMAIN-CONTAINING PROTEIN"/>
    <property type="match status" value="1"/>
</dbReference>
<dbReference type="PANTHER" id="PTHR33112">
    <property type="entry name" value="DOMAIN PROTEIN, PUTATIVE-RELATED"/>
    <property type="match status" value="1"/>
</dbReference>
<gene>
    <name evidence="2" type="ORF">BCR34DRAFT_457796</name>
</gene>
<feature type="domain" description="Heterokaryon incompatibility" evidence="1">
    <location>
        <begin position="1"/>
        <end position="92"/>
    </location>
</feature>